<comment type="similarity">
    <text evidence="2">Belongs to the vacuolar ATPase subunit S1 family.</text>
</comment>
<keyword evidence="3 7" id="KW-0812">Transmembrane</keyword>
<dbReference type="AlphaFoldDB" id="A0A9R0ER40"/>
<dbReference type="GeneID" id="118278617"/>
<feature type="region of interest" description="Disordered" evidence="6">
    <location>
        <begin position="340"/>
        <end position="396"/>
    </location>
</feature>
<keyword evidence="10" id="KW-1185">Reference proteome</keyword>
<evidence type="ECO:0000256" key="7">
    <source>
        <dbReference type="SAM" id="Phobius"/>
    </source>
</evidence>
<dbReference type="RefSeq" id="XP_035453804.2">
    <property type="nucleotide sequence ID" value="XM_035597911.2"/>
</dbReference>
<feature type="compositionally biased region" description="Acidic residues" evidence="6">
    <location>
        <begin position="348"/>
        <end position="360"/>
    </location>
</feature>
<dbReference type="Proteomes" id="UP000829999">
    <property type="component" value="Chromosome 24"/>
</dbReference>
<dbReference type="InterPro" id="IPR046756">
    <property type="entry name" value="VAS1/VOA1_TM"/>
</dbReference>
<evidence type="ECO:0000256" key="5">
    <source>
        <dbReference type="ARBA" id="ARBA00023136"/>
    </source>
</evidence>
<evidence type="ECO:0000256" key="2">
    <source>
        <dbReference type="ARBA" id="ARBA00009037"/>
    </source>
</evidence>
<feature type="signal peptide" evidence="8">
    <location>
        <begin position="1"/>
        <end position="18"/>
    </location>
</feature>
<evidence type="ECO:0000313" key="11">
    <source>
        <dbReference type="RefSeq" id="XP_035453804.2"/>
    </source>
</evidence>
<evidence type="ECO:0000313" key="10">
    <source>
        <dbReference type="Proteomes" id="UP000829999"/>
    </source>
</evidence>
<evidence type="ECO:0000256" key="3">
    <source>
        <dbReference type="ARBA" id="ARBA00022692"/>
    </source>
</evidence>
<keyword evidence="5 7" id="KW-0472">Membrane</keyword>
<feature type="compositionally biased region" description="Gly residues" evidence="6">
    <location>
        <begin position="373"/>
        <end position="396"/>
    </location>
</feature>
<gene>
    <name evidence="11" type="primary">LOC118278617</name>
</gene>
<protein>
    <submittedName>
        <fullName evidence="11">Uncharacterized protein LOC118278617</fullName>
    </submittedName>
</protein>
<dbReference type="PANTHER" id="PTHR12471">
    <property type="entry name" value="VACUOLAR ATP SYNTHASE SUBUNIT S1"/>
    <property type="match status" value="1"/>
</dbReference>
<accession>A0A9R0ER40</accession>
<comment type="subcellular location">
    <subcellularLocation>
        <location evidence="1">Membrane</location>
        <topology evidence="1">Single-pass membrane protein</topology>
    </subcellularLocation>
</comment>
<keyword evidence="8" id="KW-0732">Signal</keyword>
<evidence type="ECO:0000256" key="1">
    <source>
        <dbReference type="ARBA" id="ARBA00004167"/>
    </source>
</evidence>
<organism evidence="10 11">
    <name type="scientific">Spodoptera frugiperda</name>
    <name type="common">Fall armyworm</name>
    <dbReference type="NCBI Taxonomy" id="7108"/>
    <lineage>
        <taxon>Eukaryota</taxon>
        <taxon>Metazoa</taxon>
        <taxon>Ecdysozoa</taxon>
        <taxon>Arthropoda</taxon>
        <taxon>Hexapoda</taxon>
        <taxon>Insecta</taxon>
        <taxon>Pterygota</taxon>
        <taxon>Neoptera</taxon>
        <taxon>Endopterygota</taxon>
        <taxon>Lepidoptera</taxon>
        <taxon>Glossata</taxon>
        <taxon>Ditrysia</taxon>
        <taxon>Noctuoidea</taxon>
        <taxon>Noctuidae</taxon>
        <taxon>Amphipyrinae</taxon>
        <taxon>Spodoptera</taxon>
    </lineage>
</organism>
<proteinExistence type="inferred from homology"/>
<evidence type="ECO:0000256" key="6">
    <source>
        <dbReference type="SAM" id="MobiDB-lite"/>
    </source>
</evidence>
<dbReference type="GO" id="GO:0030641">
    <property type="term" value="P:regulation of cellular pH"/>
    <property type="evidence" value="ECO:0007669"/>
    <property type="project" value="TreeGrafter"/>
</dbReference>
<dbReference type="OrthoDB" id="9985059at2759"/>
<feature type="transmembrane region" description="Helical" evidence="7">
    <location>
        <begin position="413"/>
        <end position="437"/>
    </location>
</feature>
<reference evidence="11" key="1">
    <citation type="submission" date="2025-08" db="UniProtKB">
        <authorList>
            <consortium name="RefSeq"/>
        </authorList>
    </citation>
    <scope>IDENTIFICATION</scope>
    <source>
        <tissue evidence="11">Whole larval tissue</tissue>
    </source>
</reference>
<feature type="chain" id="PRO_5040368348" evidence="8">
    <location>
        <begin position="19"/>
        <end position="462"/>
    </location>
</feature>
<dbReference type="GO" id="GO:0001671">
    <property type="term" value="F:ATPase activator activity"/>
    <property type="evidence" value="ECO:0007669"/>
    <property type="project" value="TreeGrafter"/>
</dbReference>
<dbReference type="GO" id="GO:0033176">
    <property type="term" value="C:proton-transporting V-type ATPase complex"/>
    <property type="evidence" value="ECO:0007669"/>
    <property type="project" value="TreeGrafter"/>
</dbReference>
<feature type="domain" description="V-type proton ATPase subunit S1/VOA1 transmembrane" evidence="9">
    <location>
        <begin position="412"/>
        <end position="450"/>
    </location>
</feature>
<sequence length="462" mass="51839">MFVLRTLAFIFLLHTSFANKNTIPVFLLDHDQVMSHVQVDPNPFSKLTKTNFADIVKDSRQRADATIIFVEDSFSTEDISTKDRLGTPYANLRSGLMANKVKYFPSVIEPYKLLSQMFQPRENNVYYLSSRNKFQVMNNFKYIYVYFQDGPYTNETRAQILRRHDAIIKEVIFIVRQLKTGPVVAYYTGKLNPIVVEKSDSSMRSMDPPPRKKGVLVASSGALFRLFGVHAASPTRRALFDEPPRVSEETFTRRTLSTRVSYPVFDLEFAFSFRDDGWRWDHIAIYEGGEEVGRTDMNISVPWNYSYYCPEPISIYNTRDGSSLTISQYQIQPREIFSLRKRGSGREGDDEDATEADDSATPEVVATTVSEGDGSGEGVGSGEGSGEGSGAGGTGGSKASNVTFNKMVHCGPYFTTTILSSLMIVFFCLSIALYGVVTLFNCASNDRYEDPNSKPLTHDLLH</sequence>
<keyword evidence="4 7" id="KW-1133">Transmembrane helix</keyword>
<dbReference type="PANTHER" id="PTHR12471:SF7">
    <property type="entry name" value="V-TYPE PROTON ATPASE SUBUNIT S1"/>
    <property type="match status" value="1"/>
</dbReference>
<evidence type="ECO:0000259" key="9">
    <source>
        <dbReference type="Pfam" id="PF20520"/>
    </source>
</evidence>
<dbReference type="InterPro" id="IPR008388">
    <property type="entry name" value="Ac45_acc_su"/>
</dbReference>
<evidence type="ECO:0000256" key="8">
    <source>
        <dbReference type="SAM" id="SignalP"/>
    </source>
</evidence>
<evidence type="ECO:0000256" key="4">
    <source>
        <dbReference type="ARBA" id="ARBA00022989"/>
    </source>
</evidence>
<name>A0A9R0ER40_SPOFR</name>
<dbReference type="Pfam" id="PF20520">
    <property type="entry name" value="Ac45-VOA1_TM"/>
    <property type="match status" value="1"/>
</dbReference>